<protein>
    <submittedName>
        <fullName evidence="2">Uncharacterized protein</fullName>
    </submittedName>
</protein>
<name>A0A1I0Y3P3_9BACI</name>
<accession>A0A1I0Y3P3</accession>
<evidence type="ECO:0000256" key="1">
    <source>
        <dbReference type="SAM" id="Phobius"/>
    </source>
</evidence>
<proteinExistence type="predicted"/>
<keyword evidence="1" id="KW-0472">Membrane</keyword>
<organism evidence="2 3">
    <name type="scientific">Lentibacillus halodurans</name>
    <dbReference type="NCBI Taxonomy" id="237679"/>
    <lineage>
        <taxon>Bacteria</taxon>
        <taxon>Bacillati</taxon>
        <taxon>Bacillota</taxon>
        <taxon>Bacilli</taxon>
        <taxon>Bacillales</taxon>
        <taxon>Bacillaceae</taxon>
        <taxon>Lentibacillus</taxon>
    </lineage>
</organism>
<keyword evidence="1" id="KW-0812">Transmembrane</keyword>
<gene>
    <name evidence="2" type="ORF">SAMN04488072_106226</name>
</gene>
<evidence type="ECO:0000313" key="2">
    <source>
        <dbReference type="EMBL" id="SFB07792.1"/>
    </source>
</evidence>
<evidence type="ECO:0000313" key="3">
    <source>
        <dbReference type="Proteomes" id="UP000198642"/>
    </source>
</evidence>
<feature type="transmembrane region" description="Helical" evidence="1">
    <location>
        <begin position="79"/>
        <end position="97"/>
    </location>
</feature>
<keyword evidence="1" id="KW-1133">Transmembrane helix</keyword>
<dbReference type="STRING" id="237679.SAMN04488072_106226"/>
<sequence length="119" mass="13880">MGYDLYPPYFSINLIQGHLKESLLVCPQLPRVKTPMLTAINVFLFPKKHRAGYKMSPEIRQHNQMEQEFFNITFPKGHLLLYNGIAMLFVISHPFIIQSHNILVIFISHCVKIPKLVFK</sequence>
<keyword evidence="3" id="KW-1185">Reference proteome</keyword>
<dbReference type="EMBL" id="FOJW01000006">
    <property type="protein sequence ID" value="SFB07792.1"/>
    <property type="molecule type" value="Genomic_DNA"/>
</dbReference>
<dbReference type="Proteomes" id="UP000198642">
    <property type="component" value="Unassembled WGS sequence"/>
</dbReference>
<dbReference type="AlphaFoldDB" id="A0A1I0Y3P3"/>
<reference evidence="2 3" key="1">
    <citation type="submission" date="2016-10" db="EMBL/GenBank/DDBJ databases">
        <authorList>
            <person name="de Groot N.N."/>
        </authorList>
    </citation>
    <scope>NUCLEOTIDE SEQUENCE [LARGE SCALE GENOMIC DNA]</scope>
    <source>
        <strain evidence="2 3">CGMCC 1.3702</strain>
    </source>
</reference>